<evidence type="ECO:0000313" key="12">
    <source>
        <dbReference type="EMBL" id="WDE01660.1"/>
    </source>
</evidence>
<evidence type="ECO:0000256" key="2">
    <source>
        <dbReference type="ARBA" id="ARBA00022448"/>
    </source>
</evidence>
<organism evidence="12 13">
    <name type="scientific">Thalassomonas actiniarum</name>
    <dbReference type="NCBI Taxonomy" id="485447"/>
    <lineage>
        <taxon>Bacteria</taxon>
        <taxon>Pseudomonadati</taxon>
        <taxon>Pseudomonadota</taxon>
        <taxon>Gammaproteobacteria</taxon>
        <taxon>Alteromonadales</taxon>
        <taxon>Colwelliaceae</taxon>
        <taxon>Thalassomonas</taxon>
    </lineage>
</organism>
<proteinExistence type="predicted"/>
<keyword evidence="13" id="KW-1185">Reference proteome</keyword>
<keyword evidence="7" id="KW-0406">Ion transport</keyword>
<evidence type="ECO:0000256" key="7">
    <source>
        <dbReference type="ARBA" id="ARBA00023065"/>
    </source>
</evidence>
<dbReference type="Gene3D" id="1.20.1530.20">
    <property type="match status" value="1"/>
</dbReference>
<sequence length="403" mass="44035">MDTTTALLQIAVILILARIFGEIAGYFQIPTVIGEILAGVILGPSLLGLIQPDELIRVFAEVGIILLLFQIGLETNIGNLIKTGAKSVIVAIGGFFLPFILCYTLSYYGFGLNILSALMVAGTMTATSIGITMRSMKDIGQHNSKEGQIILGAAVLDDIMGVILLAILFDFSITARIDITSASRILLFMMIFFLVAPTVAKAISYLIRKFEPQSSLPGLVPTTIVSLVLFLAWLSHAIGIPELLGGFATGLALSRRFVIPFGMALRVDEDFSNHVHQQMKPIIQLFTPIFFVSVGLSLNLSEIDWTSSFFWFFSLSMTALAIVSKLGGSLLLKEKLASKVVIGLAMVPRGEVGLVFAELGRTAGLFNHEIYATIVIVIAYTTLFTPFWLRQFYKRFGHQLKEE</sequence>
<feature type="transmembrane region" description="Helical" evidence="10">
    <location>
        <begin position="219"/>
        <end position="238"/>
    </location>
</feature>
<dbReference type="GO" id="GO:0016020">
    <property type="term" value="C:membrane"/>
    <property type="evidence" value="ECO:0007669"/>
    <property type="project" value="UniProtKB-SubCell"/>
</dbReference>
<feature type="transmembrane region" description="Helical" evidence="10">
    <location>
        <begin position="285"/>
        <end position="303"/>
    </location>
</feature>
<gene>
    <name evidence="12" type="ORF">SG35_014145</name>
</gene>
<reference evidence="12 13" key="1">
    <citation type="journal article" date="2015" name="Genome Announc.">
        <title>Draft Genome Sequences of Marine Isolates of Thalassomonas viridans and Thalassomonas actiniarum.</title>
        <authorList>
            <person name="Olonade I."/>
            <person name="van Zyl L.J."/>
            <person name="Trindade M."/>
        </authorList>
    </citation>
    <scope>NUCLEOTIDE SEQUENCE [LARGE SCALE GENOMIC DNA]</scope>
    <source>
        <strain evidence="12 13">A5K-106</strain>
    </source>
</reference>
<feature type="transmembrane region" description="Helical" evidence="10">
    <location>
        <begin position="6"/>
        <end position="25"/>
    </location>
</feature>
<evidence type="ECO:0000259" key="11">
    <source>
        <dbReference type="Pfam" id="PF00999"/>
    </source>
</evidence>
<evidence type="ECO:0000313" key="13">
    <source>
        <dbReference type="Proteomes" id="UP000032568"/>
    </source>
</evidence>
<name>A0AAE9YUV3_9GAMM</name>
<dbReference type="RefSeq" id="WP_044832830.1">
    <property type="nucleotide sequence ID" value="NZ_CP059735.1"/>
</dbReference>
<dbReference type="InterPro" id="IPR038770">
    <property type="entry name" value="Na+/solute_symporter_sf"/>
</dbReference>
<feature type="transmembrane region" description="Helical" evidence="10">
    <location>
        <begin position="149"/>
        <end position="173"/>
    </location>
</feature>
<feature type="transmembrane region" description="Helical" evidence="10">
    <location>
        <begin position="185"/>
        <end position="207"/>
    </location>
</feature>
<reference evidence="12 13" key="2">
    <citation type="journal article" date="2022" name="Mar. Drugs">
        <title>Bioassay-Guided Fractionation Leads to the Detection of Cholic Acid Generated by the Rare Thalassomonas sp.</title>
        <authorList>
            <person name="Pheiffer F."/>
            <person name="Schneider Y.K."/>
            <person name="Hansen E.H."/>
            <person name="Andersen J.H."/>
            <person name="Isaksson J."/>
            <person name="Busche T."/>
            <person name="R C."/>
            <person name="Kalinowski J."/>
            <person name="Zyl L.V."/>
            <person name="Trindade M."/>
        </authorList>
    </citation>
    <scope>NUCLEOTIDE SEQUENCE [LARGE SCALE GENOMIC DNA]</scope>
    <source>
        <strain evidence="12 13">A5K-106</strain>
    </source>
</reference>
<keyword evidence="4 10" id="KW-0812">Transmembrane</keyword>
<dbReference type="PANTHER" id="PTHR43562">
    <property type="entry name" value="NAPA-TYPE SODIUM/HYDROGEN ANTIPORTER"/>
    <property type="match status" value="1"/>
</dbReference>
<feature type="transmembrane region" description="Helical" evidence="10">
    <location>
        <begin position="244"/>
        <end position="265"/>
    </location>
</feature>
<feature type="domain" description="Cation/H+ exchanger transmembrane" evidence="11">
    <location>
        <begin position="13"/>
        <end position="391"/>
    </location>
</feature>
<evidence type="ECO:0000256" key="3">
    <source>
        <dbReference type="ARBA" id="ARBA00022449"/>
    </source>
</evidence>
<dbReference type="GO" id="GO:1902600">
    <property type="term" value="P:proton transmembrane transport"/>
    <property type="evidence" value="ECO:0007669"/>
    <property type="project" value="InterPro"/>
</dbReference>
<evidence type="ECO:0000256" key="10">
    <source>
        <dbReference type="SAM" id="Phobius"/>
    </source>
</evidence>
<feature type="transmembrane region" description="Helical" evidence="10">
    <location>
        <begin position="309"/>
        <end position="328"/>
    </location>
</feature>
<keyword evidence="6" id="KW-0915">Sodium</keyword>
<dbReference type="KEGG" id="tact:SG35_014145"/>
<evidence type="ECO:0000256" key="9">
    <source>
        <dbReference type="ARBA" id="ARBA00023201"/>
    </source>
</evidence>
<evidence type="ECO:0000256" key="4">
    <source>
        <dbReference type="ARBA" id="ARBA00022692"/>
    </source>
</evidence>
<dbReference type="AlphaFoldDB" id="A0AAE9YUV3"/>
<keyword evidence="8 10" id="KW-0472">Membrane</keyword>
<keyword evidence="5 10" id="KW-1133">Transmembrane helix</keyword>
<evidence type="ECO:0000256" key="5">
    <source>
        <dbReference type="ARBA" id="ARBA00022989"/>
    </source>
</evidence>
<protein>
    <submittedName>
        <fullName evidence="12">Cation:proton antiporter</fullName>
    </submittedName>
</protein>
<comment type="subcellular location">
    <subcellularLocation>
        <location evidence="1">Membrane</location>
        <topology evidence="1">Multi-pass membrane protein</topology>
    </subcellularLocation>
</comment>
<feature type="transmembrane region" description="Helical" evidence="10">
    <location>
        <begin position="56"/>
        <end position="73"/>
    </location>
</feature>
<evidence type="ECO:0000256" key="8">
    <source>
        <dbReference type="ARBA" id="ARBA00023136"/>
    </source>
</evidence>
<keyword evidence="2" id="KW-0813">Transport</keyword>
<accession>A0AAE9YUV3</accession>
<feature type="transmembrane region" description="Helical" evidence="10">
    <location>
        <begin position="114"/>
        <end position="133"/>
    </location>
</feature>
<feature type="transmembrane region" description="Helical" evidence="10">
    <location>
        <begin position="85"/>
        <end position="108"/>
    </location>
</feature>
<dbReference type="InterPro" id="IPR006153">
    <property type="entry name" value="Cation/H_exchanger_TM"/>
</dbReference>
<dbReference type="Pfam" id="PF00999">
    <property type="entry name" value="Na_H_Exchanger"/>
    <property type="match status" value="1"/>
</dbReference>
<keyword evidence="9" id="KW-0739">Sodium transport</keyword>
<evidence type="ECO:0000256" key="1">
    <source>
        <dbReference type="ARBA" id="ARBA00004141"/>
    </source>
</evidence>
<dbReference type="Proteomes" id="UP000032568">
    <property type="component" value="Chromosome"/>
</dbReference>
<feature type="transmembrane region" description="Helical" evidence="10">
    <location>
        <begin position="32"/>
        <end position="50"/>
    </location>
</feature>
<keyword evidence="3" id="KW-0050">Antiport</keyword>
<evidence type="ECO:0000256" key="6">
    <source>
        <dbReference type="ARBA" id="ARBA00023053"/>
    </source>
</evidence>
<feature type="transmembrane region" description="Helical" evidence="10">
    <location>
        <begin position="370"/>
        <end position="389"/>
    </location>
</feature>
<dbReference type="GO" id="GO:0015297">
    <property type="term" value="F:antiporter activity"/>
    <property type="evidence" value="ECO:0007669"/>
    <property type="project" value="UniProtKB-KW"/>
</dbReference>
<dbReference type="EMBL" id="CP059735">
    <property type="protein sequence ID" value="WDE01660.1"/>
    <property type="molecule type" value="Genomic_DNA"/>
</dbReference>
<dbReference type="GO" id="GO:0006814">
    <property type="term" value="P:sodium ion transport"/>
    <property type="evidence" value="ECO:0007669"/>
    <property type="project" value="UniProtKB-KW"/>
</dbReference>
<dbReference type="PANTHER" id="PTHR43562:SF3">
    <property type="entry name" value="SODIUM ION_PROTON EXCHANGER (EUROFUNG)"/>
    <property type="match status" value="1"/>
</dbReference>